<dbReference type="Pfam" id="PF22421">
    <property type="entry name" value="SYY_C-terminal"/>
    <property type="match status" value="1"/>
</dbReference>
<dbReference type="Proteomes" id="UP000054454">
    <property type="component" value="Unassembled WGS sequence"/>
</dbReference>
<dbReference type="PRINTS" id="PR01040">
    <property type="entry name" value="TRNASYNTHTYR"/>
</dbReference>
<dbReference type="InterPro" id="IPR054608">
    <property type="entry name" value="SYY-like_C"/>
</dbReference>
<dbReference type="RefSeq" id="XP_018226138.1">
    <property type="nucleotide sequence ID" value="XM_018369984.1"/>
</dbReference>
<sequence length="413" mass="47510">MGVDPTGASLHIGHLVVLLPLLHFYLKGHFCYGIVGGGTSRIGDPSGKMKEREKMSLEYLSENCLKIESQLDRFFKNGTAYALKRGYDASKIGKYYIINNLTWYNQLSLFDFLKIVGHNIQLKRMLSRDSVKNRFESNRGINYNEFTYQLLQAYDFWYLNQHYNVSLQIGGSDQWGNIVSGIELINKMNSQESQTNSLIFRREPYGMIVPLLLKKNGEKIGKSSGNAIWLNPDMISPYELYQFFVQSSDEIVEKYLKFFTLLPLDVIYEIIKQHSNNPEKRYAQHKLAEEIVMLIHGQEEMEKSRATSQLLFSNQDKELEISQIFKVFSDKQDIITLSRKKVIGVAISQIIKETNVISSKSKINKLIQNGGVRSNKEKITNPSTQVTEDWLIGNKFLILKLGKKKHLIINVEN</sequence>
<dbReference type="Pfam" id="PF00579">
    <property type="entry name" value="tRNA-synt_1b"/>
    <property type="match status" value="1"/>
</dbReference>
<dbReference type="PROSITE" id="PS00178">
    <property type="entry name" value="AA_TRNA_LIGASE_I"/>
    <property type="match status" value="1"/>
</dbReference>
<dbReference type="NCBIfam" id="TIGR00234">
    <property type="entry name" value="tyrS"/>
    <property type="match status" value="1"/>
</dbReference>
<dbReference type="Gene3D" id="3.40.50.620">
    <property type="entry name" value="HUPs"/>
    <property type="match status" value="1"/>
</dbReference>
<comment type="caution">
    <text evidence="14">The sequence shown here is derived from an EMBL/GenBank/DDBJ whole genome shotgun (WGS) entry which is preliminary data.</text>
</comment>
<keyword evidence="7 11" id="KW-0030">Aminoacyl-tRNA synthetase</keyword>
<evidence type="ECO:0000256" key="6">
    <source>
        <dbReference type="ARBA" id="ARBA00022917"/>
    </source>
</evidence>
<evidence type="ECO:0000256" key="12">
    <source>
        <dbReference type="SAM" id="SignalP"/>
    </source>
</evidence>
<dbReference type="SUPFAM" id="SSF55174">
    <property type="entry name" value="Alpha-L RNA-binding motif"/>
    <property type="match status" value="1"/>
</dbReference>
<keyword evidence="6 11" id="KW-0648">Protein biosynthesis</keyword>
<evidence type="ECO:0000256" key="8">
    <source>
        <dbReference type="ARBA" id="ARBA00033323"/>
    </source>
</evidence>
<dbReference type="AlphaFoldDB" id="A0A0W4ZK69"/>
<keyword evidence="15" id="KW-1185">Reference proteome</keyword>
<evidence type="ECO:0000256" key="2">
    <source>
        <dbReference type="ARBA" id="ARBA00022598"/>
    </source>
</evidence>
<keyword evidence="5 10" id="KW-0694">RNA-binding</keyword>
<keyword evidence="12" id="KW-0732">Signal</keyword>
<dbReference type="PANTHER" id="PTHR11766:SF0">
    <property type="entry name" value="TYROSINE--TRNA LIGASE, MITOCHONDRIAL"/>
    <property type="match status" value="1"/>
</dbReference>
<dbReference type="InterPro" id="IPR036986">
    <property type="entry name" value="S4_RNA-bd_sf"/>
</dbReference>
<evidence type="ECO:0000256" key="10">
    <source>
        <dbReference type="PROSITE-ProRule" id="PRU00182"/>
    </source>
</evidence>
<feature type="signal peptide" evidence="12">
    <location>
        <begin position="1"/>
        <end position="28"/>
    </location>
</feature>
<dbReference type="GeneID" id="28936187"/>
<dbReference type="InterPro" id="IPR024088">
    <property type="entry name" value="Tyr-tRNA-ligase_bac-type"/>
</dbReference>
<accession>A0A0W4ZK69</accession>
<dbReference type="CDD" id="cd00805">
    <property type="entry name" value="TyrRS_core"/>
    <property type="match status" value="1"/>
</dbReference>
<gene>
    <name evidence="14" type="ORF">T552_01401</name>
</gene>
<organism evidence="14 15">
    <name type="scientific">Pneumocystis carinii (strain B80)</name>
    <name type="common">Rat pneumocystis pneumonia agent</name>
    <name type="synonym">Pneumocystis carinii f. sp. carinii</name>
    <dbReference type="NCBI Taxonomy" id="1408658"/>
    <lineage>
        <taxon>Eukaryota</taxon>
        <taxon>Fungi</taxon>
        <taxon>Dikarya</taxon>
        <taxon>Ascomycota</taxon>
        <taxon>Taphrinomycotina</taxon>
        <taxon>Pneumocystomycetes</taxon>
        <taxon>Pneumocystaceae</taxon>
        <taxon>Pneumocystis</taxon>
    </lineage>
</organism>
<dbReference type="InterPro" id="IPR002305">
    <property type="entry name" value="aa-tRNA-synth_Ic"/>
</dbReference>
<dbReference type="Gene3D" id="3.10.290.10">
    <property type="entry name" value="RNA-binding S4 domain"/>
    <property type="match status" value="1"/>
</dbReference>
<keyword evidence="2 11" id="KW-0436">Ligase</keyword>
<dbReference type="InterPro" id="IPR001412">
    <property type="entry name" value="aa-tRNA-synth_I_CS"/>
</dbReference>
<dbReference type="GO" id="GO:0004831">
    <property type="term" value="F:tyrosine-tRNA ligase activity"/>
    <property type="evidence" value="ECO:0007669"/>
    <property type="project" value="UniProtKB-EC"/>
</dbReference>
<dbReference type="GO" id="GO:0005829">
    <property type="term" value="C:cytosol"/>
    <property type="evidence" value="ECO:0007669"/>
    <property type="project" value="TreeGrafter"/>
</dbReference>
<evidence type="ECO:0000256" key="7">
    <source>
        <dbReference type="ARBA" id="ARBA00023146"/>
    </source>
</evidence>
<reference evidence="15" key="1">
    <citation type="journal article" date="2016" name="Nat. Commun.">
        <title>Genome analysis of three Pneumocystis species reveals adaptation mechanisms to life exclusively in mammalian hosts.</title>
        <authorList>
            <person name="Ma L."/>
            <person name="Chen Z."/>
            <person name="Huang D.W."/>
            <person name="Kutty G."/>
            <person name="Ishihara M."/>
            <person name="Wang H."/>
            <person name="Abouelleil A."/>
            <person name="Bishop L."/>
            <person name="Davey E."/>
            <person name="Deng R."/>
            <person name="Deng X."/>
            <person name="Fan L."/>
            <person name="Fantoni G."/>
            <person name="Fitzgerald M."/>
            <person name="Gogineni E."/>
            <person name="Goldberg J.M."/>
            <person name="Handley G."/>
            <person name="Hu X."/>
            <person name="Huber C."/>
            <person name="Jiao X."/>
            <person name="Jones K."/>
            <person name="Levin J.Z."/>
            <person name="Liu Y."/>
            <person name="Macdonald P."/>
            <person name="Melnikov A."/>
            <person name="Raley C."/>
            <person name="Sassi M."/>
            <person name="Sherman B.T."/>
            <person name="Song X."/>
            <person name="Sykes S."/>
            <person name="Tran B."/>
            <person name="Walsh L."/>
            <person name="Xia Y."/>
            <person name="Yang J."/>
            <person name="Young S."/>
            <person name="Zeng Q."/>
            <person name="Zheng X."/>
            <person name="Stephens R."/>
            <person name="Nusbaum C."/>
            <person name="Birren B.W."/>
            <person name="Azadi P."/>
            <person name="Lempicki R.A."/>
            <person name="Cuomo C.A."/>
            <person name="Kovacs J.A."/>
        </authorList>
    </citation>
    <scope>NUCLEOTIDE SEQUENCE [LARGE SCALE GENOMIC DNA]</scope>
    <source>
        <strain evidence="15">B80</strain>
    </source>
</reference>
<dbReference type="CDD" id="cd00165">
    <property type="entry name" value="S4"/>
    <property type="match status" value="1"/>
</dbReference>
<evidence type="ECO:0000256" key="3">
    <source>
        <dbReference type="ARBA" id="ARBA00022741"/>
    </source>
</evidence>
<feature type="domain" description="Tyrosine--tRNA ligase SYY-like C-terminal" evidence="13">
    <location>
        <begin position="346"/>
        <end position="409"/>
    </location>
</feature>
<dbReference type="GO" id="GO:0005524">
    <property type="term" value="F:ATP binding"/>
    <property type="evidence" value="ECO:0007669"/>
    <property type="project" value="UniProtKB-KW"/>
</dbReference>
<evidence type="ECO:0000256" key="1">
    <source>
        <dbReference type="ARBA" id="ARBA00013160"/>
    </source>
</evidence>
<dbReference type="Gene3D" id="1.10.240.10">
    <property type="entry name" value="Tyrosyl-Transfer RNA Synthetase"/>
    <property type="match status" value="1"/>
</dbReference>
<keyword evidence="4 11" id="KW-0067">ATP-binding</keyword>
<dbReference type="GO" id="GO:0003723">
    <property type="term" value="F:RNA binding"/>
    <property type="evidence" value="ECO:0007669"/>
    <property type="project" value="UniProtKB-KW"/>
</dbReference>
<evidence type="ECO:0000259" key="13">
    <source>
        <dbReference type="Pfam" id="PF22421"/>
    </source>
</evidence>
<evidence type="ECO:0000256" key="11">
    <source>
        <dbReference type="RuleBase" id="RU361234"/>
    </source>
</evidence>
<comment type="similarity">
    <text evidence="11">Belongs to the class-I aminoacyl-tRNA synthetase family.</text>
</comment>
<name>A0A0W4ZK69_PNEC8</name>
<feature type="chain" id="PRO_5006933816" description="Tyrosine--tRNA ligase" evidence="12">
    <location>
        <begin position="29"/>
        <end position="413"/>
    </location>
</feature>
<evidence type="ECO:0000313" key="15">
    <source>
        <dbReference type="Proteomes" id="UP000054454"/>
    </source>
</evidence>
<dbReference type="GO" id="GO:0006437">
    <property type="term" value="P:tyrosyl-tRNA aminoacylation"/>
    <property type="evidence" value="ECO:0007669"/>
    <property type="project" value="InterPro"/>
</dbReference>
<dbReference type="EMBL" id="LFVZ01000006">
    <property type="protein sequence ID" value="KTW28771.1"/>
    <property type="molecule type" value="Genomic_DNA"/>
</dbReference>
<dbReference type="OrthoDB" id="337870at2759"/>
<keyword evidence="3 11" id="KW-0547">Nucleotide-binding</keyword>
<evidence type="ECO:0000256" key="5">
    <source>
        <dbReference type="ARBA" id="ARBA00022884"/>
    </source>
</evidence>
<dbReference type="PROSITE" id="PS50889">
    <property type="entry name" value="S4"/>
    <property type="match status" value="1"/>
</dbReference>
<dbReference type="SUPFAM" id="SSF52374">
    <property type="entry name" value="Nucleotidylyl transferase"/>
    <property type="match status" value="1"/>
</dbReference>
<dbReference type="EC" id="6.1.1.1" evidence="1 11"/>
<dbReference type="InterPro" id="IPR002307">
    <property type="entry name" value="Tyr-tRNA-ligase"/>
</dbReference>
<dbReference type="FunFam" id="1.10.240.10:FF:000001">
    <property type="entry name" value="Tyrosine--tRNA ligase"/>
    <property type="match status" value="1"/>
</dbReference>
<dbReference type="GO" id="GO:0005739">
    <property type="term" value="C:mitochondrion"/>
    <property type="evidence" value="ECO:0007669"/>
    <property type="project" value="TreeGrafter"/>
</dbReference>
<protein>
    <recommendedName>
        <fullName evidence="1 11">Tyrosine--tRNA ligase</fullName>
        <ecNumber evidence="1 11">6.1.1.1</ecNumber>
    </recommendedName>
    <alternativeName>
        <fullName evidence="8 11">Tyrosyl-tRNA synthetase</fullName>
    </alternativeName>
</protein>
<evidence type="ECO:0000256" key="4">
    <source>
        <dbReference type="ARBA" id="ARBA00022840"/>
    </source>
</evidence>
<dbReference type="VEuPathDB" id="FungiDB:T552_01401"/>
<evidence type="ECO:0000256" key="9">
    <source>
        <dbReference type="ARBA" id="ARBA00048248"/>
    </source>
</evidence>
<dbReference type="PANTHER" id="PTHR11766">
    <property type="entry name" value="TYROSYL-TRNA SYNTHETASE"/>
    <property type="match status" value="1"/>
</dbReference>
<comment type="catalytic activity">
    <reaction evidence="9 11">
        <text>tRNA(Tyr) + L-tyrosine + ATP = L-tyrosyl-tRNA(Tyr) + AMP + diphosphate + H(+)</text>
        <dbReference type="Rhea" id="RHEA:10220"/>
        <dbReference type="Rhea" id="RHEA-COMP:9706"/>
        <dbReference type="Rhea" id="RHEA-COMP:9707"/>
        <dbReference type="ChEBI" id="CHEBI:15378"/>
        <dbReference type="ChEBI" id="CHEBI:30616"/>
        <dbReference type="ChEBI" id="CHEBI:33019"/>
        <dbReference type="ChEBI" id="CHEBI:58315"/>
        <dbReference type="ChEBI" id="CHEBI:78442"/>
        <dbReference type="ChEBI" id="CHEBI:78536"/>
        <dbReference type="ChEBI" id="CHEBI:456215"/>
        <dbReference type="EC" id="6.1.1.1"/>
    </reaction>
</comment>
<proteinExistence type="inferred from homology"/>
<dbReference type="InterPro" id="IPR014729">
    <property type="entry name" value="Rossmann-like_a/b/a_fold"/>
</dbReference>
<evidence type="ECO:0000313" key="14">
    <source>
        <dbReference type="EMBL" id="KTW28771.1"/>
    </source>
</evidence>